<reference evidence="2" key="1">
    <citation type="submission" date="2020-10" db="EMBL/GenBank/DDBJ databases">
        <authorList>
            <person name="Han B."/>
            <person name="Lu T."/>
            <person name="Zhao Q."/>
            <person name="Huang X."/>
            <person name="Zhao Y."/>
        </authorList>
    </citation>
    <scope>NUCLEOTIDE SEQUENCE</scope>
</reference>
<accession>A0A811QJT9</accession>
<dbReference type="EMBL" id="CAJGYO010000010">
    <property type="protein sequence ID" value="CAD6256360.1"/>
    <property type="molecule type" value="Genomic_DNA"/>
</dbReference>
<evidence type="ECO:0000256" key="1">
    <source>
        <dbReference type="SAM" id="MobiDB-lite"/>
    </source>
</evidence>
<dbReference type="AlphaFoldDB" id="A0A811QJT9"/>
<protein>
    <submittedName>
        <fullName evidence="2">Uncharacterized protein</fullName>
    </submittedName>
</protein>
<organism evidence="2 3">
    <name type="scientific">Miscanthus lutarioriparius</name>
    <dbReference type="NCBI Taxonomy" id="422564"/>
    <lineage>
        <taxon>Eukaryota</taxon>
        <taxon>Viridiplantae</taxon>
        <taxon>Streptophyta</taxon>
        <taxon>Embryophyta</taxon>
        <taxon>Tracheophyta</taxon>
        <taxon>Spermatophyta</taxon>
        <taxon>Magnoliopsida</taxon>
        <taxon>Liliopsida</taxon>
        <taxon>Poales</taxon>
        <taxon>Poaceae</taxon>
        <taxon>PACMAD clade</taxon>
        <taxon>Panicoideae</taxon>
        <taxon>Andropogonodae</taxon>
        <taxon>Andropogoneae</taxon>
        <taxon>Saccharinae</taxon>
        <taxon>Miscanthus</taxon>
    </lineage>
</organism>
<name>A0A811QJT9_9POAL</name>
<gene>
    <name evidence="2" type="ORF">NCGR_LOCUS39868</name>
</gene>
<feature type="compositionally biased region" description="Pro residues" evidence="1">
    <location>
        <begin position="49"/>
        <end position="58"/>
    </location>
</feature>
<dbReference type="Proteomes" id="UP000604825">
    <property type="component" value="Unassembled WGS sequence"/>
</dbReference>
<proteinExistence type="predicted"/>
<evidence type="ECO:0000313" key="3">
    <source>
        <dbReference type="Proteomes" id="UP000604825"/>
    </source>
</evidence>
<sequence length="170" mass="18639">MGRSRPRTTCAASWATSVPWWRTASTYSSPSWRARTSLGSSPRAGSSSPMPPLPPCPRPSFTAPPSAHLLGQRDAAIRGGHPRCALVGVAVPAVFFLMVDEGMKICDPDAIFFLEVPPSASQVIDSSLILLLEPDISRSESPRRHDDHGCCCCNLARVDVRYRWRISFKF</sequence>
<feature type="compositionally biased region" description="Low complexity" evidence="1">
    <location>
        <begin position="37"/>
        <end position="48"/>
    </location>
</feature>
<keyword evidence="3" id="KW-1185">Reference proteome</keyword>
<evidence type="ECO:0000313" key="2">
    <source>
        <dbReference type="EMBL" id="CAD6256360.1"/>
    </source>
</evidence>
<comment type="caution">
    <text evidence="2">The sequence shown here is derived from an EMBL/GenBank/DDBJ whole genome shotgun (WGS) entry which is preliminary data.</text>
</comment>
<feature type="region of interest" description="Disordered" evidence="1">
    <location>
        <begin position="31"/>
        <end position="58"/>
    </location>
</feature>